<sequence length="115" mass="12933">MRFIELPVFTPKALDPVPMFVNPEQVFFVAKADVPSTVIDKGDKVLMKEGTVVSSGGQGALLVDMLMPEVVELFNKEDDLLLYWPLKGEGKNKNEQVKSIKVDTKRVRKSTKIRK</sequence>
<reference evidence="2" key="1">
    <citation type="journal article" date="2015" name="Nature">
        <title>Complex archaea that bridge the gap between prokaryotes and eukaryotes.</title>
        <authorList>
            <person name="Spang A."/>
            <person name="Saw J.H."/>
            <person name="Jorgensen S.L."/>
            <person name="Zaremba-Niedzwiedzka K."/>
            <person name="Martijn J."/>
            <person name="Lind A.E."/>
            <person name="van Eijk R."/>
            <person name="Schleper C."/>
            <person name="Guy L."/>
            <person name="Ettema T.J."/>
        </authorList>
    </citation>
    <scope>NUCLEOTIDE SEQUENCE</scope>
</reference>
<protein>
    <submittedName>
        <fullName evidence="2">Uncharacterized protein</fullName>
    </submittedName>
</protein>
<comment type="caution">
    <text evidence="2">The sequence shown here is derived from an EMBL/GenBank/DDBJ whole genome shotgun (WGS) entry which is preliminary data.</text>
</comment>
<dbReference type="AlphaFoldDB" id="A0A0F9M7G0"/>
<name>A0A0F9M7G0_9ZZZZ</name>
<dbReference type="EMBL" id="LAZR01005238">
    <property type="protein sequence ID" value="KKN01659.1"/>
    <property type="molecule type" value="Genomic_DNA"/>
</dbReference>
<feature type="compositionally biased region" description="Basic and acidic residues" evidence="1">
    <location>
        <begin position="95"/>
        <end position="105"/>
    </location>
</feature>
<gene>
    <name evidence="2" type="ORF">LCGC14_1125620</name>
</gene>
<feature type="region of interest" description="Disordered" evidence="1">
    <location>
        <begin position="95"/>
        <end position="115"/>
    </location>
</feature>
<evidence type="ECO:0000313" key="2">
    <source>
        <dbReference type="EMBL" id="KKN01659.1"/>
    </source>
</evidence>
<organism evidence="2">
    <name type="scientific">marine sediment metagenome</name>
    <dbReference type="NCBI Taxonomy" id="412755"/>
    <lineage>
        <taxon>unclassified sequences</taxon>
        <taxon>metagenomes</taxon>
        <taxon>ecological metagenomes</taxon>
    </lineage>
</organism>
<feature type="compositionally biased region" description="Basic residues" evidence="1">
    <location>
        <begin position="106"/>
        <end position="115"/>
    </location>
</feature>
<evidence type="ECO:0000256" key="1">
    <source>
        <dbReference type="SAM" id="MobiDB-lite"/>
    </source>
</evidence>
<proteinExistence type="predicted"/>
<accession>A0A0F9M7G0</accession>